<keyword evidence="3" id="KW-1185">Reference proteome</keyword>
<reference evidence="2" key="1">
    <citation type="journal article" date="2014" name="Int. J. Syst. Evol. Microbiol.">
        <title>Complete genome sequence of Corynebacterium casei LMG S-19264T (=DSM 44701T), isolated from a smear-ripened cheese.</title>
        <authorList>
            <consortium name="US DOE Joint Genome Institute (JGI-PGF)"/>
            <person name="Walter F."/>
            <person name="Albersmeier A."/>
            <person name="Kalinowski J."/>
            <person name="Ruckert C."/>
        </authorList>
    </citation>
    <scope>NUCLEOTIDE SEQUENCE</scope>
    <source>
        <strain evidence="2">CGMCC 1.12698</strain>
    </source>
</reference>
<protein>
    <recommendedName>
        <fullName evidence="1">Histidine kinase N-terminal domain-containing protein</fullName>
    </recommendedName>
</protein>
<sequence length="137" mass="15898">MKETNTCFFSLLTANADLLLDKIMKNIKVQPHDPHKDKIAQNALQLHCLFLAYTKNEIGLTDLEEIAKKIALQRLEADVDILEFIYNTNVGTKEMINLLEKYAASESEYTGIKEQINEFFDFFIYLTVHAYYTQQPE</sequence>
<organism evidence="2 3">
    <name type="scientific">Priestia taiwanensis</name>
    <dbReference type="NCBI Taxonomy" id="1347902"/>
    <lineage>
        <taxon>Bacteria</taxon>
        <taxon>Bacillati</taxon>
        <taxon>Bacillota</taxon>
        <taxon>Bacilli</taxon>
        <taxon>Bacillales</taxon>
        <taxon>Bacillaceae</taxon>
        <taxon>Priestia</taxon>
    </lineage>
</organism>
<comment type="caution">
    <text evidence="2">The sequence shown here is derived from an EMBL/GenBank/DDBJ whole genome shotgun (WGS) entry which is preliminary data.</text>
</comment>
<evidence type="ECO:0000313" key="2">
    <source>
        <dbReference type="EMBL" id="GGE68314.1"/>
    </source>
</evidence>
<name>A0A917AT29_9BACI</name>
<dbReference type="EMBL" id="BMFK01000001">
    <property type="protein sequence ID" value="GGE68314.1"/>
    <property type="molecule type" value="Genomic_DNA"/>
</dbReference>
<gene>
    <name evidence="2" type="ORF">GCM10007140_17990</name>
</gene>
<dbReference type="Pfam" id="PF09385">
    <property type="entry name" value="HisK_N"/>
    <property type="match status" value="1"/>
</dbReference>
<accession>A0A917AT29</accession>
<dbReference type="Gene3D" id="1.10.490.70">
    <property type="entry name" value="Histidine kinase N-terminal domain"/>
    <property type="match status" value="1"/>
</dbReference>
<dbReference type="Proteomes" id="UP000605259">
    <property type="component" value="Unassembled WGS sequence"/>
</dbReference>
<feature type="domain" description="Histidine kinase N-terminal" evidence="1">
    <location>
        <begin position="8"/>
        <end position="132"/>
    </location>
</feature>
<dbReference type="AlphaFoldDB" id="A0A917AT29"/>
<proteinExistence type="predicted"/>
<evidence type="ECO:0000259" key="1">
    <source>
        <dbReference type="Pfam" id="PF09385"/>
    </source>
</evidence>
<reference evidence="2" key="2">
    <citation type="submission" date="2020-09" db="EMBL/GenBank/DDBJ databases">
        <authorList>
            <person name="Sun Q."/>
            <person name="Zhou Y."/>
        </authorList>
    </citation>
    <scope>NUCLEOTIDE SEQUENCE</scope>
    <source>
        <strain evidence="2">CGMCC 1.12698</strain>
    </source>
</reference>
<dbReference type="RefSeq" id="WP_188388028.1">
    <property type="nucleotide sequence ID" value="NZ_BMFK01000001.1"/>
</dbReference>
<evidence type="ECO:0000313" key="3">
    <source>
        <dbReference type="Proteomes" id="UP000605259"/>
    </source>
</evidence>
<dbReference type="InterPro" id="IPR018984">
    <property type="entry name" value="Histidine_kinase_N"/>
</dbReference>